<dbReference type="Proteomes" id="UP000284731">
    <property type="component" value="Unassembled WGS sequence"/>
</dbReference>
<dbReference type="InterPro" id="IPR045857">
    <property type="entry name" value="O16G_dom_2"/>
</dbReference>
<dbReference type="InterPro" id="IPR017853">
    <property type="entry name" value="GH"/>
</dbReference>
<dbReference type="InterPro" id="IPR006047">
    <property type="entry name" value="GH13_cat_dom"/>
</dbReference>
<dbReference type="SUPFAM" id="SSF51445">
    <property type="entry name" value="(Trans)glycosidases"/>
    <property type="match status" value="1"/>
</dbReference>
<dbReference type="Pfam" id="PF00128">
    <property type="entry name" value="Alpha-amylase"/>
    <property type="match status" value="1"/>
</dbReference>
<proteinExistence type="predicted"/>
<dbReference type="RefSeq" id="WP_118764045.1">
    <property type="nucleotide sequence ID" value="NZ_CABJCF010000001.1"/>
</dbReference>
<dbReference type="Gene3D" id="2.60.40.1180">
    <property type="entry name" value="Golgi alpha-mannosidase II"/>
    <property type="match status" value="1"/>
</dbReference>
<name>A0A412PH88_9FIRM</name>
<keyword evidence="1" id="KW-0378">Hydrolase</keyword>
<accession>A0A412PH88</accession>
<dbReference type="SMART" id="SM00642">
    <property type="entry name" value="Aamy"/>
    <property type="match status" value="1"/>
</dbReference>
<evidence type="ECO:0000256" key="1">
    <source>
        <dbReference type="ARBA" id="ARBA00022801"/>
    </source>
</evidence>
<reference evidence="4 5" key="1">
    <citation type="submission" date="2018-08" db="EMBL/GenBank/DDBJ databases">
        <title>A genome reference for cultivated species of the human gut microbiota.</title>
        <authorList>
            <person name="Zou Y."/>
            <person name="Xue W."/>
            <person name="Luo G."/>
        </authorList>
    </citation>
    <scope>NUCLEOTIDE SEQUENCE [LARGE SCALE GENOMIC DNA]</scope>
    <source>
        <strain evidence="4 5">AF18-46</strain>
    </source>
</reference>
<keyword evidence="2" id="KW-0326">Glycosidase</keyword>
<dbReference type="InterPro" id="IPR006048">
    <property type="entry name" value="A-amylase/branching_C"/>
</dbReference>
<comment type="caution">
    <text evidence="4">The sequence shown here is derived from an EMBL/GenBank/DDBJ whole genome shotgun (WGS) entry which is preliminary data.</text>
</comment>
<dbReference type="CDD" id="cd11353">
    <property type="entry name" value="AmyAc_euk_bac_CMD_like"/>
    <property type="match status" value="1"/>
</dbReference>
<feature type="domain" description="Glycosyl hydrolase family 13 catalytic" evidence="3">
    <location>
        <begin position="11"/>
        <end position="359"/>
    </location>
</feature>
<evidence type="ECO:0000259" key="3">
    <source>
        <dbReference type="SMART" id="SM00642"/>
    </source>
</evidence>
<dbReference type="AlphaFoldDB" id="A0A412PH88"/>
<evidence type="ECO:0000256" key="2">
    <source>
        <dbReference type="ARBA" id="ARBA00023295"/>
    </source>
</evidence>
<sequence length="527" mass="61402">MKWYENAVFYHIYPLGLTDAPKNNDYQITEHRLNQLGPWIKHIKEIGCNALYIGPLFESVGHGYETTDYYKLDSRLGDNEDLKKFIQDCHYHGIHVIFDGVFNHTGRDFFAFKDIQQNREGSQYRDWYCNVNFQGNNEYNDGFSYDNWGGYNLLVKLNQHNPAVRQYLLDVVKYWVSEFDVDGIRLDAADVLDFGFMHELRMLTNDIKPDFWLMGEVIHGDYSRWVNDDMLHSVTNYQLYKALYSGHNEHNYFEIAHTVRHLLDKGNLPYHLYNFADNHDVERIYTRLHNKQKFVPLHILMYTLPGIPSIYYGSEFGIEGGKEKHSDAVLRPAIHLEDYKNAVNENGCTNIIARLGEIRQKNPVFADGIYQEIRLTNRQYAFSRTNETTQAIVVVNNDEADSSLEIPANGTYTEVLSGEVQNVNGNLNIYLRACSGQIWIRNYDETVAKKKEVKILETKQAEVKEEIIKQATINHSKSYEEMSIEELQACVLEKLAKNGPVTEQMKRDVVNNVYYDSLVNWVKSFRN</sequence>
<dbReference type="SUPFAM" id="SSF51011">
    <property type="entry name" value="Glycosyl hydrolase domain"/>
    <property type="match status" value="1"/>
</dbReference>
<dbReference type="Gene3D" id="3.20.20.80">
    <property type="entry name" value="Glycosidases"/>
    <property type="match status" value="1"/>
</dbReference>
<dbReference type="GO" id="GO:0005975">
    <property type="term" value="P:carbohydrate metabolic process"/>
    <property type="evidence" value="ECO:0007669"/>
    <property type="project" value="InterPro"/>
</dbReference>
<dbReference type="Pfam" id="PF02806">
    <property type="entry name" value="Alpha-amylase_C"/>
    <property type="match status" value="1"/>
</dbReference>
<dbReference type="EMBL" id="QRWX01000001">
    <property type="protein sequence ID" value="RGT57524.1"/>
    <property type="molecule type" value="Genomic_DNA"/>
</dbReference>
<dbReference type="PANTHER" id="PTHR10357">
    <property type="entry name" value="ALPHA-AMYLASE FAMILY MEMBER"/>
    <property type="match status" value="1"/>
</dbReference>
<organism evidence="4 5">
    <name type="scientific">Solobacterium moorei</name>
    <dbReference type="NCBI Taxonomy" id="102148"/>
    <lineage>
        <taxon>Bacteria</taxon>
        <taxon>Bacillati</taxon>
        <taxon>Bacillota</taxon>
        <taxon>Erysipelotrichia</taxon>
        <taxon>Erysipelotrichales</taxon>
        <taxon>Erysipelotrichaceae</taxon>
        <taxon>Solobacterium</taxon>
    </lineage>
</organism>
<protein>
    <submittedName>
        <fullName evidence="4">Alpha-amylase</fullName>
    </submittedName>
</protein>
<dbReference type="PANTHER" id="PTHR10357:SF210">
    <property type="entry name" value="MALTODEXTRIN GLUCOSIDASE"/>
    <property type="match status" value="1"/>
</dbReference>
<dbReference type="GO" id="GO:0016798">
    <property type="term" value="F:hydrolase activity, acting on glycosyl bonds"/>
    <property type="evidence" value="ECO:0007669"/>
    <property type="project" value="UniProtKB-KW"/>
</dbReference>
<evidence type="ECO:0000313" key="4">
    <source>
        <dbReference type="EMBL" id="RGT57524.1"/>
    </source>
</evidence>
<gene>
    <name evidence="4" type="ORF">DWX20_00295</name>
</gene>
<dbReference type="InterPro" id="IPR013780">
    <property type="entry name" value="Glyco_hydro_b"/>
</dbReference>
<dbReference type="Gene3D" id="3.90.400.10">
    <property type="entry name" value="Oligo-1,6-glucosidase, Domain 2"/>
    <property type="match status" value="1"/>
</dbReference>
<dbReference type="GO" id="GO:0043169">
    <property type="term" value="F:cation binding"/>
    <property type="evidence" value="ECO:0007669"/>
    <property type="project" value="InterPro"/>
</dbReference>
<evidence type="ECO:0000313" key="5">
    <source>
        <dbReference type="Proteomes" id="UP000284731"/>
    </source>
</evidence>